<proteinExistence type="predicted"/>
<evidence type="ECO:0008006" key="3">
    <source>
        <dbReference type="Google" id="ProtNLM"/>
    </source>
</evidence>
<dbReference type="InterPro" id="IPR002347">
    <property type="entry name" value="SDR_fam"/>
</dbReference>
<dbReference type="PRINTS" id="PR00081">
    <property type="entry name" value="GDHRDH"/>
</dbReference>
<reference evidence="1 2" key="1">
    <citation type="submission" date="2023-11" db="EMBL/GenBank/DDBJ databases">
        <authorList>
            <person name="Hedman E."/>
            <person name="Englund M."/>
            <person name="Stromberg M."/>
            <person name="Nyberg Akerstrom W."/>
            <person name="Nylinder S."/>
            <person name="Jareborg N."/>
            <person name="Kallberg Y."/>
            <person name="Kronander E."/>
        </authorList>
    </citation>
    <scope>NUCLEOTIDE SEQUENCE [LARGE SCALE GENOMIC DNA]</scope>
</reference>
<dbReference type="PRINTS" id="PR00080">
    <property type="entry name" value="SDRFAMILY"/>
</dbReference>
<accession>A0AAV1L6R6</accession>
<dbReference type="Gene3D" id="3.40.50.720">
    <property type="entry name" value="NAD(P)-binding Rossmann-like Domain"/>
    <property type="match status" value="1"/>
</dbReference>
<sequence length="251" mass="27132">MSFVDKVALVTGASSGIGAATAILFAKEGACVALVARNEVKLNNVLEQCEKYSKKHLIIIADISNDEDVINVVKKTIDSFGKLDVLVNNAGICRFTSILEENLMKVYDETVNTNLRAHVYITNLAAPHLIKTKGSIVNISSTAGSSISMSSRMLPYFISKAALDQFSRGVALELAQYGVRVNTISPGPVKTDILENSNAPITVDSFKQMTALDRVAEPEEIAELILYLSSDKAKSITGSNYVSDNGYLLKH</sequence>
<name>A0AAV1L6R6_9NEOP</name>
<organism evidence="1 2">
    <name type="scientific">Parnassius mnemosyne</name>
    <name type="common">clouded apollo</name>
    <dbReference type="NCBI Taxonomy" id="213953"/>
    <lineage>
        <taxon>Eukaryota</taxon>
        <taxon>Metazoa</taxon>
        <taxon>Ecdysozoa</taxon>
        <taxon>Arthropoda</taxon>
        <taxon>Hexapoda</taxon>
        <taxon>Insecta</taxon>
        <taxon>Pterygota</taxon>
        <taxon>Neoptera</taxon>
        <taxon>Endopterygota</taxon>
        <taxon>Lepidoptera</taxon>
        <taxon>Glossata</taxon>
        <taxon>Ditrysia</taxon>
        <taxon>Papilionoidea</taxon>
        <taxon>Papilionidae</taxon>
        <taxon>Parnassiinae</taxon>
        <taxon>Parnassini</taxon>
        <taxon>Parnassius</taxon>
        <taxon>Driopa</taxon>
    </lineage>
</organism>
<dbReference type="Proteomes" id="UP001314205">
    <property type="component" value="Unassembled WGS sequence"/>
</dbReference>
<evidence type="ECO:0000313" key="1">
    <source>
        <dbReference type="EMBL" id="CAK1590610.1"/>
    </source>
</evidence>
<dbReference type="PANTHER" id="PTHR43975:SF2">
    <property type="entry name" value="EG:BACR7A4.14 PROTEIN-RELATED"/>
    <property type="match status" value="1"/>
</dbReference>
<protein>
    <recommendedName>
        <fullName evidence="3">3-oxoacyl-[acyl-carrier-protein] reductase FabG</fullName>
    </recommendedName>
</protein>
<dbReference type="Pfam" id="PF13561">
    <property type="entry name" value="adh_short_C2"/>
    <property type="match status" value="1"/>
</dbReference>
<dbReference type="InterPro" id="IPR036291">
    <property type="entry name" value="NAD(P)-bd_dom_sf"/>
</dbReference>
<dbReference type="AlphaFoldDB" id="A0AAV1L6R6"/>
<keyword evidence="2" id="KW-1185">Reference proteome</keyword>
<comment type="caution">
    <text evidence="1">The sequence shown here is derived from an EMBL/GenBank/DDBJ whole genome shotgun (WGS) entry which is preliminary data.</text>
</comment>
<dbReference type="FunFam" id="3.40.50.720:FF:000084">
    <property type="entry name" value="Short-chain dehydrogenase reductase"/>
    <property type="match status" value="1"/>
</dbReference>
<dbReference type="SUPFAM" id="SSF51735">
    <property type="entry name" value="NAD(P)-binding Rossmann-fold domains"/>
    <property type="match status" value="1"/>
</dbReference>
<dbReference type="PANTHER" id="PTHR43975">
    <property type="entry name" value="ZGC:101858"/>
    <property type="match status" value="1"/>
</dbReference>
<gene>
    <name evidence="1" type="ORF">PARMNEM_LOCUS10946</name>
</gene>
<evidence type="ECO:0000313" key="2">
    <source>
        <dbReference type="Proteomes" id="UP001314205"/>
    </source>
</evidence>
<dbReference type="EMBL" id="CAVLGL010000085">
    <property type="protein sequence ID" value="CAK1590610.1"/>
    <property type="molecule type" value="Genomic_DNA"/>
</dbReference>